<feature type="region of interest" description="Disordered" evidence="1">
    <location>
        <begin position="211"/>
        <end position="248"/>
    </location>
</feature>
<dbReference type="Proteomes" id="UP000494165">
    <property type="component" value="Unassembled WGS sequence"/>
</dbReference>
<feature type="compositionally biased region" description="Polar residues" evidence="1">
    <location>
        <begin position="220"/>
        <end position="239"/>
    </location>
</feature>
<keyword evidence="2" id="KW-0472">Membrane</keyword>
<evidence type="ECO:0000313" key="3">
    <source>
        <dbReference type="EMBL" id="CAB3388975.1"/>
    </source>
</evidence>
<comment type="caution">
    <text evidence="3">The sequence shown here is derived from an EMBL/GenBank/DDBJ whole genome shotgun (WGS) entry which is preliminary data.</text>
</comment>
<name>A0A8S1EF06_9INSE</name>
<feature type="transmembrane region" description="Helical" evidence="2">
    <location>
        <begin position="91"/>
        <end position="111"/>
    </location>
</feature>
<keyword evidence="2" id="KW-0812">Transmembrane</keyword>
<reference evidence="3 4" key="1">
    <citation type="submission" date="2020-04" db="EMBL/GenBank/DDBJ databases">
        <authorList>
            <person name="Alioto T."/>
            <person name="Alioto T."/>
            <person name="Gomez Garrido J."/>
        </authorList>
    </citation>
    <scope>NUCLEOTIDE SEQUENCE [LARGE SCALE GENOMIC DNA]</scope>
</reference>
<feature type="transmembrane region" description="Helical" evidence="2">
    <location>
        <begin position="123"/>
        <end position="144"/>
    </location>
</feature>
<evidence type="ECO:0000313" key="4">
    <source>
        <dbReference type="Proteomes" id="UP000494165"/>
    </source>
</evidence>
<dbReference type="EMBL" id="CADEPI010001048">
    <property type="protein sequence ID" value="CAB3388975.1"/>
    <property type="molecule type" value="Genomic_DNA"/>
</dbReference>
<feature type="transmembrane region" description="Helical" evidence="2">
    <location>
        <begin position="156"/>
        <end position="175"/>
    </location>
</feature>
<evidence type="ECO:0000256" key="1">
    <source>
        <dbReference type="SAM" id="MobiDB-lite"/>
    </source>
</evidence>
<organism evidence="3 4">
    <name type="scientific">Cloeon dipterum</name>
    <dbReference type="NCBI Taxonomy" id="197152"/>
    <lineage>
        <taxon>Eukaryota</taxon>
        <taxon>Metazoa</taxon>
        <taxon>Ecdysozoa</taxon>
        <taxon>Arthropoda</taxon>
        <taxon>Hexapoda</taxon>
        <taxon>Insecta</taxon>
        <taxon>Pterygota</taxon>
        <taxon>Palaeoptera</taxon>
        <taxon>Ephemeroptera</taxon>
        <taxon>Pisciforma</taxon>
        <taxon>Baetidae</taxon>
        <taxon>Cloeon</taxon>
    </lineage>
</organism>
<feature type="transmembrane region" description="Helical" evidence="2">
    <location>
        <begin position="397"/>
        <end position="414"/>
    </location>
</feature>
<proteinExistence type="predicted"/>
<keyword evidence="2" id="KW-1133">Transmembrane helix</keyword>
<sequence>MGNNVASWMGRGAHLSSIESGNEMQPHFPVATPNPDHYEGSDSAMIYHRNEMLGHPVDRSDGTMASSPENGNALLQRNAPGLQREEISSKLLFKFIAIWMWAPFAYILSPFKNAYEWYQRKAGYLANSLLAFVGLSILAIIYTYQLDESFCFAIRALHAIFTFCLPVMSSWNCIVKHHRTIVPATGKRDGKSKTSSTRNCLDSAVAENECENLEDETNRPEQAQVENEASSGNYHQTESPVGEGMPSTLTFSENKVVSEHFGAIPDSSRFAPTIEAGNACSSKPPTYWSLTSETSSRCSEQDDNASPEPSLPGVATEKKVAAEHHGATPQLDLTELSQIICCHPNDSATATPDKPQLSLPSADLQNLGSWAVPTVAMSILVMNFASMLYFIYYSQDVIIILNLVNDILGVYPWIKRKLADKLASLRNLVSNHCSWLADRILWASGEEPPYHVSQHLVFVDLFLSLLCVVFSRQNPVSLAINFFNLCYKLTMLVYRIFPHEEYKKATTEYCRQNYWLPFKSKVRVIWENLLETWSRIHWADIKSRITSPLRKFREYVLVPTDRERNLLSPV</sequence>
<protein>
    <submittedName>
        <fullName evidence="3">Uncharacterized protein</fullName>
    </submittedName>
</protein>
<feature type="compositionally biased region" description="Basic and acidic residues" evidence="1">
    <location>
        <begin position="316"/>
        <end position="325"/>
    </location>
</feature>
<gene>
    <name evidence="3" type="ORF">CLODIP_2_CD15256</name>
</gene>
<accession>A0A8S1EF06</accession>
<feature type="transmembrane region" description="Helical" evidence="2">
    <location>
        <begin position="370"/>
        <end position="391"/>
    </location>
</feature>
<dbReference type="AlphaFoldDB" id="A0A8S1EF06"/>
<evidence type="ECO:0000256" key="2">
    <source>
        <dbReference type="SAM" id="Phobius"/>
    </source>
</evidence>
<keyword evidence="4" id="KW-1185">Reference proteome</keyword>
<feature type="region of interest" description="Disordered" evidence="1">
    <location>
        <begin position="291"/>
        <end position="325"/>
    </location>
</feature>